<organism evidence="2 3">
    <name type="scientific">Emergomyces pasteurianus Ep9510</name>
    <dbReference type="NCBI Taxonomy" id="1447872"/>
    <lineage>
        <taxon>Eukaryota</taxon>
        <taxon>Fungi</taxon>
        <taxon>Dikarya</taxon>
        <taxon>Ascomycota</taxon>
        <taxon>Pezizomycotina</taxon>
        <taxon>Eurotiomycetes</taxon>
        <taxon>Eurotiomycetidae</taxon>
        <taxon>Onygenales</taxon>
        <taxon>Ajellomycetaceae</taxon>
        <taxon>Emergomyces</taxon>
    </lineage>
</organism>
<evidence type="ECO:0000313" key="3">
    <source>
        <dbReference type="Proteomes" id="UP000182235"/>
    </source>
</evidence>
<protein>
    <recommendedName>
        <fullName evidence="1">DUF7587 domain-containing protein</fullName>
    </recommendedName>
</protein>
<accession>A0A1J9Q6Y7</accession>
<dbReference type="OrthoDB" id="4346121at2759"/>
<reference evidence="2 3" key="1">
    <citation type="submission" date="2015-07" db="EMBL/GenBank/DDBJ databases">
        <title>Emmonsia species relationships and genome sequence.</title>
        <authorList>
            <consortium name="The Broad Institute Genomics Platform"/>
            <person name="Cuomo C.A."/>
            <person name="Munoz J.F."/>
            <person name="Imamovic A."/>
            <person name="Priest M.E."/>
            <person name="Young S."/>
            <person name="Clay O.K."/>
            <person name="McEwen J.G."/>
        </authorList>
    </citation>
    <scope>NUCLEOTIDE SEQUENCE [LARGE SCALE GENOMIC DNA]</scope>
    <source>
        <strain evidence="2 3">UAMH 9510</strain>
    </source>
</reference>
<evidence type="ECO:0000259" key="1">
    <source>
        <dbReference type="Pfam" id="PF24494"/>
    </source>
</evidence>
<gene>
    <name evidence="2" type="ORF">AJ78_03795</name>
</gene>
<dbReference type="VEuPathDB" id="FungiDB:AJ78_03795"/>
<proteinExistence type="predicted"/>
<feature type="domain" description="DUF7587" evidence="1">
    <location>
        <begin position="152"/>
        <end position="302"/>
    </location>
</feature>
<name>A0A1J9Q6Y7_9EURO</name>
<sequence length="345" mass="39568">MANVPGHPDRYDLQLRRPIRRRRVRFVRRDFTDKDEKEDQALITKYHSEMRLYTCRQELSRLLDDKIFLANSLAFVSSKINGGWELPQPLNLNYVGTNERLTEDEEMQKIKTRISDTRLTFSTDTHTLRSLTRYLISQNLGAGCEEFPEIDTPNVLFRAFNRRNHTRYDDRFGFRSSRQPFTLPDPQARGLKGSALVTADMLRKHCEGREPSDLIALSDSLPRIFNIISCWDFKDMAGDCIAVMDVSKLIAAGVLINRTTTLAMDLGVQLRSSSNPEGLPFANPNYWVAYRWVPAECIAFCTSTSNMRDVCKQNNIGDKDYSTKITLQELQSSLPLAKLQDLSLN</sequence>
<dbReference type="Pfam" id="PF24494">
    <property type="entry name" value="DUF7587"/>
    <property type="match status" value="1"/>
</dbReference>
<evidence type="ECO:0000313" key="2">
    <source>
        <dbReference type="EMBL" id="OJD16003.1"/>
    </source>
</evidence>
<dbReference type="EMBL" id="LGRN01000127">
    <property type="protein sequence ID" value="OJD16003.1"/>
    <property type="molecule type" value="Genomic_DNA"/>
</dbReference>
<dbReference type="Proteomes" id="UP000182235">
    <property type="component" value="Unassembled WGS sequence"/>
</dbReference>
<dbReference type="AlphaFoldDB" id="A0A1J9Q6Y7"/>
<keyword evidence="3" id="KW-1185">Reference proteome</keyword>
<dbReference type="InterPro" id="IPR056009">
    <property type="entry name" value="DUF7587"/>
</dbReference>
<comment type="caution">
    <text evidence="2">The sequence shown here is derived from an EMBL/GenBank/DDBJ whole genome shotgun (WGS) entry which is preliminary data.</text>
</comment>